<name>A0AAE3ZLM6_9ACTN</name>
<dbReference type="Proteomes" id="UP001183629">
    <property type="component" value="Unassembled WGS sequence"/>
</dbReference>
<reference evidence="1 2" key="1">
    <citation type="submission" date="2023-07" db="EMBL/GenBank/DDBJ databases">
        <title>Sequencing the genomes of 1000 actinobacteria strains.</title>
        <authorList>
            <person name="Klenk H.-P."/>
        </authorList>
    </citation>
    <scope>NUCLEOTIDE SEQUENCE [LARGE SCALE GENOMIC DNA]</scope>
    <source>
        <strain evidence="1 2">DSM 44711</strain>
    </source>
</reference>
<sequence>MSTPSPLRPVVTAEEQLFARGRWVVQPDRRLSQLVARRPEGVSPNQWNTALRTRCDFVVLDPDTRLPVFAAQFADPAGVDERLDRMLAAVCGAVGLEWVRVVSPILGATTQARRTVEYLLDARAFRDATAFDDAVEPPGPGFRDIVGRLPDGRDGFVNDLSALARAAAVDAYVGRDLADPIIRGLHVTMPDGVAEGWAWVELPEGRHLLERVQIGSHGFDCGVALDRLAEDLAALAVGERLKRLDTTPPVWLSRDDLCRAYDRLQARHPALTSPFFVPL</sequence>
<dbReference type="RefSeq" id="WP_310411922.1">
    <property type="nucleotide sequence ID" value="NZ_JAVDYC010000001.1"/>
</dbReference>
<evidence type="ECO:0008006" key="3">
    <source>
        <dbReference type="Google" id="ProtNLM"/>
    </source>
</evidence>
<gene>
    <name evidence="1" type="ORF">J2S44_002337</name>
</gene>
<accession>A0AAE3ZLM6</accession>
<organism evidence="1 2">
    <name type="scientific">Catenuloplanes niger</name>
    <dbReference type="NCBI Taxonomy" id="587534"/>
    <lineage>
        <taxon>Bacteria</taxon>
        <taxon>Bacillati</taxon>
        <taxon>Actinomycetota</taxon>
        <taxon>Actinomycetes</taxon>
        <taxon>Micromonosporales</taxon>
        <taxon>Micromonosporaceae</taxon>
        <taxon>Catenuloplanes</taxon>
    </lineage>
</organism>
<keyword evidence="2" id="KW-1185">Reference proteome</keyword>
<evidence type="ECO:0000313" key="2">
    <source>
        <dbReference type="Proteomes" id="UP001183629"/>
    </source>
</evidence>
<dbReference type="EMBL" id="JAVDYC010000001">
    <property type="protein sequence ID" value="MDR7322087.1"/>
    <property type="molecule type" value="Genomic_DNA"/>
</dbReference>
<comment type="caution">
    <text evidence="1">The sequence shown here is derived from an EMBL/GenBank/DDBJ whole genome shotgun (WGS) entry which is preliminary data.</text>
</comment>
<evidence type="ECO:0000313" key="1">
    <source>
        <dbReference type="EMBL" id="MDR7322087.1"/>
    </source>
</evidence>
<proteinExistence type="predicted"/>
<protein>
    <recommendedName>
        <fullName evidence="3">DUF2726 domain-containing protein</fullName>
    </recommendedName>
</protein>
<dbReference type="AlphaFoldDB" id="A0AAE3ZLM6"/>